<dbReference type="EMBL" id="BAAAMR010000193">
    <property type="protein sequence ID" value="GAA2170336.1"/>
    <property type="molecule type" value="Genomic_DNA"/>
</dbReference>
<accession>A0ABN3AIW8</accession>
<reference evidence="1 2" key="1">
    <citation type="journal article" date="2019" name="Int. J. Syst. Evol. Microbiol.">
        <title>The Global Catalogue of Microorganisms (GCM) 10K type strain sequencing project: providing services to taxonomists for standard genome sequencing and annotation.</title>
        <authorList>
            <consortium name="The Broad Institute Genomics Platform"/>
            <consortium name="The Broad Institute Genome Sequencing Center for Infectious Disease"/>
            <person name="Wu L."/>
            <person name="Ma J."/>
        </authorList>
    </citation>
    <scope>NUCLEOTIDE SEQUENCE [LARGE SCALE GENOMIC DNA]</scope>
    <source>
        <strain evidence="1 2">JCM 13850</strain>
    </source>
</reference>
<evidence type="ECO:0000313" key="2">
    <source>
        <dbReference type="Proteomes" id="UP001501020"/>
    </source>
</evidence>
<name>A0ABN3AIW8_9ACTN</name>
<sequence>MRHALVPLDLDGGGRGAVGLATASESEIHGLLNCVLNPVLLAWVRLGKMEARRVLYGFLHVLGCAIEFCLGVSP</sequence>
<keyword evidence="2" id="KW-1185">Reference proteome</keyword>
<dbReference type="Proteomes" id="UP001501020">
    <property type="component" value="Unassembled WGS sequence"/>
</dbReference>
<comment type="caution">
    <text evidence="1">The sequence shown here is derived from an EMBL/GenBank/DDBJ whole genome shotgun (WGS) entry which is preliminary data.</text>
</comment>
<organism evidence="1 2">
    <name type="scientific">Actinomadura napierensis</name>
    <dbReference type="NCBI Taxonomy" id="267854"/>
    <lineage>
        <taxon>Bacteria</taxon>
        <taxon>Bacillati</taxon>
        <taxon>Actinomycetota</taxon>
        <taxon>Actinomycetes</taxon>
        <taxon>Streptosporangiales</taxon>
        <taxon>Thermomonosporaceae</taxon>
        <taxon>Actinomadura</taxon>
    </lineage>
</organism>
<protein>
    <submittedName>
        <fullName evidence="1">Uncharacterized protein</fullName>
    </submittedName>
</protein>
<evidence type="ECO:0000313" key="1">
    <source>
        <dbReference type="EMBL" id="GAA2170336.1"/>
    </source>
</evidence>
<gene>
    <name evidence="1" type="ORF">GCM10009727_94510</name>
</gene>
<proteinExistence type="predicted"/>